<dbReference type="EMBL" id="JARK01001422">
    <property type="protein sequence ID" value="EYC04798.1"/>
    <property type="molecule type" value="Genomic_DNA"/>
</dbReference>
<protein>
    <recommendedName>
        <fullName evidence="3">Nanos-type domain-containing protein</fullName>
    </recommendedName>
</protein>
<name>A0A016TQR6_9BILA</name>
<evidence type="ECO:0008006" key="3">
    <source>
        <dbReference type="Google" id="ProtNLM"/>
    </source>
</evidence>
<evidence type="ECO:0000313" key="1">
    <source>
        <dbReference type="EMBL" id="EYC04798.1"/>
    </source>
</evidence>
<keyword evidence="2" id="KW-1185">Reference proteome</keyword>
<sequence>MHPSMFPQNDDPHSTLSGTAIDAYTYSEITHKRIAVRTQRTTAPIEEDFHQQPPSQLQRRPALPLEQAKNAQRKVASVTKCKFCEGLHWTTDCTLFATLTARRDRVYYLRKCERCLTPNNHLVTACPAKIICFYCKRANRTAEMTKHHSAFCVYQFKM</sequence>
<dbReference type="OrthoDB" id="10568749at2759"/>
<organism evidence="1 2">
    <name type="scientific">Ancylostoma ceylanicum</name>
    <dbReference type="NCBI Taxonomy" id="53326"/>
    <lineage>
        <taxon>Eukaryota</taxon>
        <taxon>Metazoa</taxon>
        <taxon>Ecdysozoa</taxon>
        <taxon>Nematoda</taxon>
        <taxon>Chromadorea</taxon>
        <taxon>Rhabditida</taxon>
        <taxon>Rhabditina</taxon>
        <taxon>Rhabditomorpha</taxon>
        <taxon>Strongyloidea</taxon>
        <taxon>Ancylostomatidae</taxon>
        <taxon>Ancylostomatinae</taxon>
        <taxon>Ancylostoma</taxon>
    </lineage>
</organism>
<comment type="caution">
    <text evidence="1">The sequence shown here is derived from an EMBL/GenBank/DDBJ whole genome shotgun (WGS) entry which is preliminary data.</text>
</comment>
<evidence type="ECO:0000313" key="2">
    <source>
        <dbReference type="Proteomes" id="UP000024635"/>
    </source>
</evidence>
<accession>A0A016TQR6</accession>
<reference evidence="2" key="1">
    <citation type="journal article" date="2015" name="Nat. Genet.">
        <title>The genome and transcriptome of the zoonotic hookworm Ancylostoma ceylanicum identify infection-specific gene families.</title>
        <authorList>
            <person name="Schwarz E.M."/>
            <person name="Hu Y."/>
            <person name="Antoshechkin I."/>
            <person name="Miller M.M."/>
            <person name="Sternberg P.W."/>
            <person name="Aroian R.V."/>
        </authorList>
    </citation>
    <scope>NUCLEOTIDE SEQUENCE</scope>
    <source>
        <strain evidence="2">HY135</strain>
    </source>
</reference>
<dbReference type="AlphaFoldDB" id="A0A016TQR6"/>
<gene>
    <name evidence="1" type="primary">Acey_s0086.g1996</name>
    <name evidence="1" type="ORF">Y032_0086g1996</name>
</gene>
<proteinExistence type="predicted"/>
<dbReference type="Proteomes" id="UP000024635">
    <property type="component" value="Unassembled WGS sequence"/>
</dbReference>